<dbReference type="Proteomes" id="UP000586827">
    <property type="component" value="Unassembled WGS sequence"/>
</dbReference>
<dbReference type="AlphaFoldDB" id="A0A849C802"/>
<reference evidence="1 2" key="1">
    <citation type="submission" date="2020-05" db="EMBL/GenBank/DDBJ databases">
        <title>MicrobeNet Type strains.</title>
        <authorList>
            <person name="Nicholson A.C."/>
        </authorList>
    </citation>
    <scope>NUCLEOTIDE SEQUENCE [LARGE SCALE GENOMIC DNA]</scope>
    <source>
        <strain evidence="1 2">JCM 3224</strain>
    </source>
</reference>
<gene>
    <name evidence="1" type="ORF">HLB23_14240</name>
</gene>
<name>A0A849C802_9NOCA</name>
<evidence type="ECO:0000313" key="2">
    <source>
        <dbReference type="Proteomes" id="UP000586827"/>
    </source>
</evidence>
<sequence>MSVNSADVERDRLRVRGFPALGVGAFYARQWDVYHDTVLLAPELHRARKSRPAVESETAALRQIPLGHTRTHMLEPQLMHLDATISTHLAEHDHGQTS</sequence>
<proteinExistence type="predicted"/>
<protein>
    <submittedName>
        <fullName evidence="1">Uncharacterized protein</fullName>
    </submittedName>
</protein>
<dbReference type="RefSeq" id="WP_067523145.1">
    <property type="nucleotide sequence ID" value="NZ_JABELX010000004.1"/>
</dbReference>
<organism evidence="1 2">
    <name type="scientific">Nocardia uniformis</name>
    <dbReference type="NCBI Taxonomy" id="53432"/>
    <lineage>
        <taxon>Bacteria</taxon>
        <taxon>Bacillati</taxon>
        <taxon>Actinomycetota</taxon>
        <taxon>Actinomycetes</taxon>
        <taxon>Mycobacteriales</taxon>
        <taxon>Nocardiaceae</taxon>
        <taxon>Nocardia</taxon>
    </lineage>
</organism>
<keyword evidence="2" id="KW-1185">Reference proteome</keyword>
<comment type="caution">
    <text evidence="1">The sequence shown here is derived from an EMBL/GenBank/DDBJ whole genome shotgun (WGS) entry which is preliminary data.</text>
</comment>
<evidence type="ECO:0000313" key="1">
    <source>
        <dbReference type="EMBL" id="NNH71009.1"/>
    </source>
</evidence>
<dbReference type="EMBL" id="JABELX010000004">
    <property type="protein sequence ID" value="NNH71009.1"/>
    <property type="molecule type" value="Genomic_DNA"/>
</dbReference>
<accession>A0A849C802</accession>